<protein>
    <submittedName>
        <fullName evidence="2">Maco-A 34</fullName>
    </submittedName>
</protein>
<dbReference type="EMBL" id="MN320360">
    <property type="protein sequence ID" value="QNH90514.1"/>
    <property type="molecule type" value="Genomic_DNA"/>
</dbReference>
<evidence type="ECO:0000313" key="2">
    <source>
        <dbReference type="EMBL" id="QEE79921.1"/>
    </source>
</evidence>
<keyword evidence="1" id="KW-1133">Transmembrane helix</keyword>
<keyword evidence="1" id="KW-0812">Transmembrane</keyword>
<organismHost>
    <name type="scientific">Mamestra configurata</name>
    <name type="common">bertha armyworm</name>
    <dbReference type="NCBI Taxonomy" id="174822"/>
</organismHost>
<sequence length="117" mass="13298">MTTTTAIPTLYNKMINTTTITTLQDNGDIDEEISDLFVMIMNEIDKIEKNESNDISYTKMILGLLILVALFTLKTKIYRASTCCLSKKKKKLKNVDEIPLDGITIQELNYNVTIEQT</sequence>
<evidence type="ECO:0000256" key="1">
    <source>
        <dbReference type="SAM" id="Phobius"/>
    </source>
</evidence>
<proteinExistence type="predicted"/>
<keyword evidence="1" id="KW-0472">Membrane</keyword>
<evidence type="ECO:0000313" key="3">
    <source>
        <dbReference type="EMBL" id="QNH90514.1"/>
    </source>
</evidence>
<dbReference type="EMBL" id="MK409385">
    <property type="protein sequence ID" value="QEE79921.1"/>
    <property type="molecule type" value="Genomic_DNA"/>
</dbReference>
<feature type="transmembrane region" description="Helical" evidence="1">
    <location>
        <begin position="55"/>
        <end position="73"/>
    </location>
</feature>
<organism evidence="2">
    <name type="scientific">Mamestra configurata nucleopolyhedrovirus</name>
    <name type="common">MacoNPV</name>
    <dbReference type="NCBI Taxonomy" id="207830"/>
    <lineage>
        <taxon>Viruses</taxon>
        <taxon>Viruses incertae sedis</taxon>
        <taxon>Naldaviricetes</taxon>
        <taxon>Lefavirales</taxon>
        <taxon>Baculoviridae</taxon>
        <taxon>Alphabaculovirus</taxon>
        <taxon>Alphabaculovirus maconfiguratae</taxon>
    </lineage>
</organism>
<reference evidence="2" key="1">
    <citation type="submission" date="2019-01" db="EMBL/GenBank/DDBJ databases">
        <title>Genomics of alphabaculovirus isolates infecting Mamestra species from North America and Eurasia.</title>
        <authorList>
            <person name="Erlandson M.A."/>
            <person name="Baldwin D."/>
            <person name="Theilmann D.A."/>
        </authorList>
    </citation>
    <scope>NUCLEOTIDE SEQUENCE</scope>
    <source>
        <strain evidence="2">AB260</strain>
    </source>
</reference>
<accession>A0A5B9GAS1</accession>
<name>A0A5B9GAS1_NPVMC</name>
<reference evidence="3" key="2">
    <citation type="submission" date="2019-08" db="EMBL/GenBank/DDBJ databases">
        <title>Genomics of alphabaculovirus isolates infecting Mamestra configurata.</title>
        <authorList>
            <person name="Erlandson M.A."/>
            <person name="Baldwin D."/>
            <person name="Theilmann D.A."/>
        </authorList>
    </citation>
    <scope>NUCLEOTIDE SEQUENCE</scope>
    <source>
        <strain evidence="3">94-2</strain>
    </source>
</reference>